<dbReference type="InterPro" id="IPR011009">
    <property type="entry name" value="Kinase-like_dom_sf"/>
</dbReference>
<evidence type="ECO:0000313" key="3">
    <source>
        <dbReference type="Proteomes" id="UP000275401"/>
    </source>
</evidence>
<dbReference type="RefSeq" id="WP_123098359.1">
    <property type="nucleotide sequence ID" value="NZ_RIBZ01000032.1"/>
</dbReference>
<dbReference type="Gene3D" id="3.90.1200.10">
    <property type="match status" value="1"/>
</dbReference>
<feature type="domain" description="Aminoglycoside phosphotransferase" evidence="1">
    <location>
        <begin position="43"/>
        <end position="242"/>
    </location>
</feature>
<dbReference type="Proteomes" id="UP000275401">
    <property type="component" value="Unassembled WGS sequence"/>
</dbReference>
<dbReference type="InterPro" id="IPR002575">
    <property type="entry name" value="Aminoglycoside_PTrfase"/>
</dbReference>
<dbReference type="GO" id="GO:0016740">
    <property type="term" value="F:transferase activity"/>
    <property type="evidence" value="ECO:0007669"/>
    <property type="project" value="UniProtKB-KW"/>
</dbReference>
<dbReference type="AlphaFoldDB" id="A0A3M8X874"/>
<gene>
    <name evidence="2" type="ORF">EEJ42_02295</name>
</gene>
<proteinExistence type="predicted"/>
<sequence length="292" mass="32540">MTPTYEDHEDAVLAASRQLELPARGLTLLHNHATPVYLLPQAKAVARVATADQRASVQRAVDLSRWLVEHSVPATEPLDVPQPIDCGPYVIAFWVHYPQPDTPRPSTLQLGQILRQLHDLPHPPVELTNYRPLVSLEATVQQSAKLTARDRGWLLESVAMSTEAYDKLEFPLGEGFIHGDAYPGNTLWDGNRVVLGDWDEIAFGPREIDLANTFQGVRFGRTEGELSDFVHGYGYDPRSWSGLATLIKIRDLHTLGSYIKRADRGDEAAAQQLIFRIETLRTGDSSANWSPC</sequence>
<keyword evidence="3" id="KW-1185">Reference proteome</keyword>
<comment type="caution">
    <text evidence="2">The sequence shown here is derived from an EMBL/GenBank/DDBJ whole genome shotgun (WGS) entry which is preliminary data.</text>
</comment>
<dbReference type="SUPFAM" id="SSF56112">
    <property type="entry name" value="Protein kinase-like (PK-like)"/>
    <property type="match status" value="1"/>
</dbReference>
<reference evidence="2 3" key="1">
    <citation type="submission" date="2018-11" db="EMBL/GenBank/DDBJ databases">
        <title>The Potential of Streptomyces as Biocontrol Agents against the Tomato grey mould, Botrytis cinerea (Gray mold) Frontiers in Microbiology.</title>
        <authorList>
            <person name="Li D."/>
        </authorList>
    </citation>
    <scope>NUCLEOTIDE SEQUENCE [LARGE SCALE GENOMIC DNA]</scope>
    <source>
        <strain evidence="2 3">NEAU-LD23</strain>
    </source>
</reference>
<evidence type="ECO:0000313" key="2">
    <source>
        <dbReference type="EMBL" id="RNG37370.1"/>
    </source>
</evidence>
<evidence type="ECO:0000259" key="1">
    <source>
        <dbReference type="Pfam" id="PF01636"/>
    </source>
</evidence>
<organism evidence="2 3">
    <name type="scientific">Streptomyces botrytidirepellens</name>
    <dbReference type="NCBI Taxonomy" id="2486417"/>
    <lineage>
        <taxon>Bacteria</taxon>
        <taxon>Bacillati</taxon>
        <taxon>Actinomycetota</taxon>
        <taxon>Actinomycetes</taxon>
        <taxon>Kitasatosporales</taxon>
        <taxon>Streptomycetaceae</taxon>
        <taxon>Streptomyces</taxon>
    </lineage>
</organism>
<dbReference type="Pfam" id="PF01636">
    <property type="entry name" value="APH"/>
    <property type="match status" value="1"/>
</dbReference>
<accession>A0A3M8X874</accession>
<dbReference type="EMBL" id="RIBZ01000032">
    <property type="protein sequence ID" value="RNG37370.1"/>
    <property type="molecule type" value="Genomic_DNA"/>
</dbReference>
<protein>
    <submittedName>
        <fullName evidence="2">Aminoglycoside phosphotransferase family protein</fullName>
    </submittedName>
</protein>
<keyword evidence="2" id="KW-0808">Transferase</keyword>
<name>A0A3M8X874_9ACTN</name>